<evidence type="ECO:0000256" key="4">
    <source>
        <dbReference type="ARBA" id="ARBA00023157"/>
    </source>
</evidence>
<dbReference type="GO" id="GO:0005576">
    <property type="term" value="C:extracellular region"/>
    <property type="evidence" value="ECO:0007669"/>
    <property type="project" value="UniProtKB-SubCell"/>
</dbReference>
<dbReference type="STRING" id="104421.E2A0F6"/>
<dbReference type="PROSITE" id="PS50856">
    <property type="entry name" value="AMOP"/>
    <property type="match status" value="1"/>
</dbReference>
<protein>
    <submittedName>
        <fullName evidence="8">Isthmin</fullName>
    </submittedName>
</protein>
<comment type="subcellular location">
    <subcellularLocation>
        <location evidence="1">Secreted</location>
    </subcellularLocation>
</comment>
<accession>E2A0F6</accession>
<evidence type="ECO:0000256" key="6">
    <source>
        <dbReference type="SAM" id="SignalP"/>
    </source>
</evidence>
<evidence type="ECO:0000313" key="8">
    <source>
        <dbReference type="EMBL" id="EFN73093.1"/>
    </source>
</evidence>
<dbReference type="PANTHER" id="PTHR10239">
    <property type="entry name" value="ISTHMIN-2"/>
    <property type="match status" value="1"/>
</dbReference>
<feature type="region of interest" description="Disordered" evidence="5">
    <location>
        <begin position="30"/>
        <end position="50"/>
    </location>
</feature>
<keyword evidence="3 6" id="KW-0732">Signal</keyword>
<feature type="compositionally biased region" description="Basic and acidic residues" evidence="5">
    <location>
        <begin position="35"/>
        <end position="50"/>
    </location>
</feature>
<feature type="domain" description="AMOP" evidence="7">
    <location>
        <begin position="175"/>
        <end position="335"/>
    </location>
</feature>
<feature type="chain" id="PRO_5003156832" evidence="6">
    <location>
        <begin position="19"/>
        <end position="347"/>
    </location>
</feature>
<name>E2A0F6_CAMFO</name>
<dbReference type="SMART" id="SM00723">
    <property type="entry name" value="AMOP"/>
    <property type="match status" value="1"/>
</dbReference>
<evidence type="ECO:0000256" key="2">
    <source>
        <dbReference type="ARBA" id="ARBA00022525"/>
    </source>
</evidence>
<evidence type="ECO:0000256" key="5">
    <source>
        <dbReference type="SAM" id="MobiDB-lite"/>
    </source>
</evidence>
<evidence type="ECO:0000313" key="9">
    <source>
        <dbReference type="Proteomes" id="UP000000311"/>
    </source>
</evidence>
<feature type="signal peptide" evidence="6">
    <location>
        <begin position="1"/>
        <end position="18"/>
    </location>
</feature>
<dbReference type="InterPro" id="IPR051867">
    <property type="entry name" value="Angio_Inhib/Adhesion_GPCR"/>
</dbReference>
<dbReference type="InterPro" id="IPR005533">
    <property type="entry name" value="AMOP_dom"/>
</dbReference>
<organism evidence="9">
    <name type="scientific">Camponotus floridanus</name>
    <name type="common">Florida carpenter ant</name>
    <dbReference type="NCBI Taxonomy" id="104421"/>
    <lineage>
        <taxon>Eukaryota</taxon>
        <taxon>Metazoa</taxon>
        <taxon>Ecdysozoa</taxon>
        <taxon>Arthropoda</taxon>
        <taxon>Hexapoda</taxon>
        <taxon>Insecta</taxon>
        <taxon>Pterygota</taxon>
        <taxon>Neoptera</taxon>
        <taxon>Endopterygota</taxon>
        <taxon>Hymenoptera</taxon>
        <taxon>Apocrita</taxon>
        <taxon>Aculeata</taxon>
        <taxon>Formicoidea</taxon>
        <taxon>Formicidae</taxon>
        <taxon>Formicinae</taxon>
        <taxon>Camponotus</taxon>
    </lineage>
</organism>
<reference evidence="8 9" key="1">
    <citation type="journal article" date="2010" name="Science">
        <title>Genomic comparison of the ants Camponotus floridanus and Harpegnathos saltator.</title>
        <authorList>
            <person name="Bonasio R."/>
            <person name="Zhang G."/>
            <person name="Ye C."/>
            <person name="Mutti N.S."/>
            <person name="Fang X."/>
            <person name="Qin N."/>
            <person name="Donahue G."/>
            <person name="Yang P."/>
            <person name="Li Q."/>
            <person name="Li C."/>
            <person name="Zhang P."/>
            <person name="Huang Z."/>
            <person name="Berger S.L."/>
            <person name="Reinberg D."/>
            <person name="Wang J."/>
            <person name="Liebig J."/>
        </authorList>
    </citation>
    <scope>NUCLEOTIDE SEQUENCE [LARGE SCALE GENOMIC DNA]</scope>
    <source>
        <strain evidence="9">C129</strain>
    </source>
</reference>
<dbReference type="InParanoid" id="E2A0F6"/>
<dbReference type="EMBL" id="GL435586">
    <property type="protein sequence ID" value="EFN73093.1"/>
    <property type="molecule type" value="Genomic_DNA"/>
</dbReference>
<dbReference type="Proteomes" id="UP000000311">
    <property type="component" value="Unassembled WGS sequence"/>
</dbReference>
<evidence type="ECO:0000256" key="1">
    <source>
        <dbReference type="ARBA" id="ARBA00004613"/>
    </source>
</evidence>
<dbReference type="Pfam" id="PF03782">
    <property type="entry name" value="AMOP"/>
    <property type="match status" value="1"/>
</dbReference>
<dbReference type="KEGG" id="cfo:105258917"/>
<dbReference type="OrthoDB" id="9930623at2759"/>
<keyword evidence="9" id="KW-1185">Reference proteome</keyword>
<keyword evidence="2" id="KW-0964">Secreted</keyword>
<gene>
    <name evidence="8" type="ORF">EAG_04397</name>
</gene>
<sequence length="347" mass="40239">MRVLRVICLAAIFTSILAIPQKNKNHQIENSKTIQDVEREASKTKIPRRLLDSPDEKDEKFYFLQTRHRRNDRIKSNAESSTLTKEENDEQSTLVSMSDSPKKIDSSDTNFMDIDIIMRSRTSRSENTDIYAAEFSEIEQDDSFNSLLTRLFEALQNDSVKDDRDILNGSNSINNSSDDEDRCQKWLDNRERIEQAFPGSIDELPACPCQYPNDIFYNDMIWDKNRRKKFRWRDATNAPQRSVYKNGASYCVRSLASPGTKTMGGQHCCYDENRKLLTRGSGAGTPYIVNPDVSFVLHDKVDLLPWRLCKGDFTRYNKVRVPNNENNCEVNPDDEEYEYEVENAKNY</sequence>
<feature type="region of interest" description="Disordered" evidence="5">
    <location>
        <begin position="73"/>
        <end position="106"/>
    </location>
</feature>
<keyword evidence="4" id="KW-1015">Disulfide bond</keyword>
<dbReference type="AlphaFoldDB" id="E2A0F6"/>
<evidence type="ECO:0000256" key="3">
    <source>
        <dbReference type="ARBA" id="ARBA00022729"/>
    </source>
</evidence>
<proteinExistence type="predicted"/>
<dbReference type="PANTHER" id="PTHR10239:SF29">
    <property type="entry name" value="AMOP DOMAIN-CONTAINING PROTEIN"/>
    <property type="match status" value="1"/>
</dbReference>
<evidence type="ECO:0000259" key="7">
    <source>
        <dbReference type="PROSITE" id="PS50856"/>
    </source>
</evidence>